<feature type="chain" id="PRO_5010959795" evidence="1">
    <location>
        <begin position="21"/>
        <end position="81"/>
    </location>
</feature>
<dbReference type="EnsemblMetazoa" id="ISCW024330-RA">
    <property type="protein sequence ID" value="ISCW024330-PA"/>
    <property type="gene ID" value="ISCW024330"/>
</dbReference>
<evidence type="ECO:0000313" key="4">
    <source>
        <dbReference type="EnsemblMetazoa" id="ISCW024330-PA"/>
    </source>
</evidence>
<dbReference type="PaxDb" id="6945-B7PLN1"/>
<name>B7PLN1_IXOSC</name>
<dbReference type="VEuPathDB" id="VectorBase:ISCW024330"/>
<dbReference type="VEuPathDB" id="VectorBase:ISCI024330"/>
<evidence type="ECO:0000256" key="1">
    <source>
        <dbReference type="SAM" id="SignalP"/>
    </source>
</evidence>
<gene>
    <name evidence="3" type="ORF">IscW_ISCW024330</name>
</gene>
<dbReference type="Gene3D" id="4.10.410.10">
    <property type="entry name" value="Pancreatic trypsin inhibitor Kunitz domain"/>
    <property type="match status" value="1"/>
</dbReference>
<sequence length="81" mass="9289">LKLLYIIISFIFNISSNFSAEDVCRAPHRGPSSCGTKDLLQMLYYFNNGSDKCERYLGCKKSKNDFRSEARCIKSCPYGKF</sequence>
<feature type="domain" description="BPTI/Kunitz inhibitor" evidence="2">
    <location>
        <begin position="24"/>
        <end position="76"/>
    </location>
</feature>
<evidence type="ECO:0000259" key="2">
    <source>
        <dbReference type="PROSITE" id="PS50279"/>
    </source>
</evidence>
<feature type="non-terminal residue" evidence="3">
    <location>
        <position position="1"/>
    </location>
</feature>
<dbReference type="InterPro" id="IPR002223">
    <property type="entry name" value="Kunitz_BPTI"/>
</dbReference>
<reference evidence="3 5" key="1">
    <citation type="submission" date="2008-03" db="EMBL/GenBank/DDBJ databases">
        <title>Annotation of Ixodes scapularis.</title>
        <authorList>
            <consortium name="Ixodes scapularis Genome Project Consortium"/>
            <person name="Caler E."/>
            <person name="Hannick L.I."/>
            <person name="Bidwell S."/>
            <person name="Joardar V."/>
            <person name="Thiagarajan M."/>
            <person name="Amedeo P."/>
            <person name="Galinsky K.J."/>
            <person name="Schobel S."/>
            <person name="Inman J."/>
            <person name="Hostetler J."/>
            <person name="Miller J."/>
            <person name="Hammond M."/>
            <person name="Megy K."/>
            <person name="Lawson D."/>
            <person name="Kodira C."/>
            <person name="Sutton G."/>
            <person name="Meyer J."/>
            <person name="Hill C.A."/>
            <person name="Birren B."/>
            <person name="Nene V."/>
            <person name="Collins F."/>
            <person name="Alarcon-Chaidez F."/>
            <person name="Wikel S."/>
            <person name="Strausberg R."/>
        </authorList>
    </citation>
    <scope>NUCLEOTIDE SEQUENCE [LARGE SCALE GENOMIC DNA]</scope>
    <source>
        <strain evidence="5">Wikel</strain>
        <strain evidence="3">Wikel colony</strain>
    </source>
</reference>
<proteinExistence type="predicted"/>
<dbReference type="PROSITE" id="PS50279">
    <property type="entry name" value="BPTI_KUNITZ_2"/>
    <property type="match status" value="1"/>
</dbReference>
<keyword evidence="5" id="KW-1185">Reference proteome</keyword>
<dbReference type="Pfam" id="PF00014">
    <property type="entry name" value="Kunitz_BPTI"/>
    <property type="match status" value="1"/>
</dbReference>
<protein>
    <submittedName>
        <fullName evidence="3 4">Secreted protein, putative</fullName>
    </submittedName>
</protein>
<feature type="signal peptide" evidence="1">
    <location>
        <begin position="1"/>
        <end position="20"/>
    </location>
</feature>
<dbReference type="AlphaFoldDB" id="B7PLN1"/>
<dbReference type="GO" id="GO:0004867">
    <property type="term" value="F:serine-type endopeptidase inhibitor activity"/>
    <property type="evidence" value="ECO:0007669"/>
    <property type="project" value="InterPro"/>
</dbReference>
<dbReference type="InterPro" id="IPR036880">
    <property type="entry name" value="Kunitz_BPTI_sf"/>
</dbReference>
<dbReference type="SUPFAM" id="SSF57362">
    <property type="entry name" value="BPTI-like"/>
    <property type="match status" value="1"/>
</dbReference>
<dbReference type="EMBL" id="ABJB011107908">
    <property type="status" value="NOT_ANNOTATED_CDS"/>
    <property type="molecule type" value="Genomic_DNA"/>
</dbReference>
<reference evidence="4" key="2">
    <citation type="submission" date="2020-05" db="UniProtKB">
        <authorList>
            <consortium name="EnsemblMetazoa"/>
        </authorList>
    </citation>
    <scope>IDENTIFICATION</scope>
    <source>
        <strain evidence="4">wikel</strain>
    </source>
</reference>
<organism evidence="3">
    <name type="scientific">Ixodes scapularis</name>
    <name type="common">Black-legged tick</name>
    <name type="synonym">Deer tick</name>
    <dbReference type="NCBI Taxonomy" id="6945"/>
    <lineage>
        <taxon>Eukaryota</taxon>
        <taxon>Metazoa</taxon>
        <taxon>Ecdysozoa</taxon>
        <taxon>Arthropoda</taxon>
        <taxon>Chelicerata</taxon>
        <taxon>Arachnida</taxon>
        <taxon>Acari</taxon>
        <taxon>Parasitiformes</taxon>
        <taxon>Ixodida</taxon>
        <taxon>Ixodoidea</taxon>
        <taxon>Ixodidae</taxon>
        <taxon>Ixodinae</taxon>
        <taxon>Ixodes</taxon>
    </lineage>
</organism>
<dbReference type="HOGENOM" id="CLU_192623_0_0_1"/>
<dbReference type="SMART" id="SM00131">
    <property type="entry name" value="KU"/>
    <property type="match status" value="1"/>
</dbReference>
<evidence type="ECO:0000313" key="3">
    <source>
        <dbReference type="EMBL" id="EEC07503.1"/>
    </source>
</evidence>
<accession>B7PLN1</accession>
<dbReference type="Proteomes" id="UP000001555">
    <property type="component" value="Unassembled WGS sequence"/>
</dbReference>
<keyword evidence="1" id="KW-0732">Signal</keyword>
<dbReference type="EMBL" id="DS741347">
    <property type="protein sequence ID" value="EEC07503.1"/>
    <property type="molecule type" value="Genomic_DNA"/>
</dbReference>
<evidence type="ECO:0000313" key="5">
    <source>
        <dbReference type="Proteomes" id="UP000001555"/>
    </source>
</evidence>